<dbReference type="EMBL" id="AZEX01000015">
    <property type="protein sequence ID" value="KRL61633.1"/>
    <property type="molecule type" value="Genomic_DNA"/>
</dbReference>
<dbReference type="OrthoDB" id="2327001at2"/>
<dbReference type="AlphaFoldDB" id="A0A0R1RXV0"/>
<dbReference type="STRING" id="1423747.FC69_GL000602"/>
<organism evidence="3 4">
    <name type="scientific">Latilactobacillus fuchuensis DSM 14340 = JCM 11249</name>
    <dbReference type="NCBI Taxonomy" id="1423747"/>
    <lineage>
        <taxon>Bacteria</taxon>
        <taxon>Bacillati</taxon>
        <taxon>Bacillota</taxon>
        <taxon>Bacilli</taxon>
        <taxon>Lactobacillales</taxon>
        <taxon>Lactobacillaceae</taxon>
        <taxon>Latilactobacillus</taxon>
    </lineage>
</organism>
<dbReference type="Proteomes" id="UP000051264">
    <property type="component" value="Unassembled WGS sequence"/>
</dbReference>
<proteinExistence type="predicted"/>
<keyword evidence="1" id="KW-0732">Signal</keyword>
<protein>
    <recommendedName>
        <fullName evidence="2">WxL domain-containing protein</fullName>
    </recommendedName>
</protein>
<dbReference type="InterPro" id="IPR027994">
    <property type="entry name" value="WxL_dom"/>
</dbReference>
<dbReference type="PATRIC" id="fig|1423747.3.peg.615"/>
<dbReference type="eggNOG" id="ENOG5030B3Z">
    <property type="taxonomic scope" value="Bacteria"/>
</dbReference>
<feature type="chain" id="PRO_5006410217" description="WxL domain-containing protein" evidence="1">
    <location>
        <begin position="28"/>
        <end position="283"/>
    </location>
</feature>
<dbReference type="Pfam" id="PF13731">
    <property type="entry name" value="WxL"/>
    <property type="match status" value="1"/>
</dbReference>
<comment type="caution">
    <text evidence="3">The sequence shown here is derived from an EMBL/GenBank/DDBJ whole genome shotgun (WGS) entry which is preliminary data.</text>
</comment>
<dbReference type="RefSeq" id="WP_025083024.1">
    <property type="nucleotide sequence ID" value="NZ_AZEX01000015.1"/>
</dbReference>
<reference evidence="3 4" key="1">
    <citation type="journal article" date="2015" name="Genome Announc.">
        <title>Expanding the biotechnology potential of lactobacilli through comparative genomics of 213 strains and associated genera.</title>
        <authorList>
            <person name="Sun Z."/>
            <person name="Harris H.M."/>
            <person name="McCann A."/>
            <person name="Guo C."/>
            <person name="Argimon S."/>
            <person name="Zhang W."/>
            <person name="Yang X."/>
            <person name="Jeffery I.B."/>
            <person name="Cooney J.C."/>
            <person name="Kagawa T.F."/>
            <person name="Liu W."/>
            <person name="Song Y."/>
            <person name="Salvetti E."/>
            <person name="Wrobel A."/>
            <person name="Rasinkangas P."/>
            <person name="Parkhill J."/>
            <person name="Rea M.C."/>
            <person name="O'Sullivan O."/>
            <person name="Ritari J."/>
            <person name="Douillard F.P."/>
            <person name="Paul Ross R."/>
            <person name="Yang R."/>
            <person name="Briner A.E."/>
            <person name="Felis G.E."/>
            <person name="de Vos W.M."/>
            <person name="Barrangou R."/>
            <person name="Klaenhammer T.R."/>
            <person name="Caufield P.W."/>
            <person name="Cui Y."/>
            <person name="Zhang H."/>
            <person name="O'Toole P.W."/>
        </authorList>
    </citation>
    <scope>NUCLEOTIDE SEQUENCE [LARGE SCALE GENOMIC DNA]</scope>
    <source>
        <strain evidence="3 4">DSM 14340</strain>
    </source>
</reference>
<accession>A0A0R1RXV0</accession>
<gene>
    <name evidence="3" type="ORF">FC69_GL000602</name>
</gene>
<evidence type="ECO:0000313" key="4">
    <source>
        <dbReference type="Proteomes" id="UP000051264"/>
    </source>
</evidence>
<evidence type="ECO:0000313" key="3">
    <source>
        <dbReference type="EMBL" id="KRL61633.1"/>
    </source>
</evidence>
<feature type="domain" description="WxL" evidence="2">
    <location>
        <begin position="46"/>
        <end position="282"/>
    </location>
</feature>
<evidence type="ECO:0000259" key="2">
    <source>
        <dbReference type="Pfam" id="PF13731"/>
    </source>
</evidence>
<name>A0A0R1RXV0_9LACO</name>
<feature type="signal peptide" evidence="1">
    <location>
        <begin position="1"/>
        <end position="27"/>
    </location>
</feature>
<evidence type="ECO:0000256" key="1">
    <source>
        <dbReference type="SAM" id="SignalP"/>
    </source>
</evidence>
<sequence length="283" mass="29399">MKFTKVTSTVLAGATLLSILAPTASFAATTDNGGTPLPMTDTTDAAISFGDNDDNGNTGYLRLQMVPHTLDFGNHAKYDAKHSNFNAAGANLGVIGNDTHASYDQQDSNKTETLTTSDKKLATVNGTAWATVVDKQVANPELVDNTDPTTPVPGKSGKWALTVSSDGTGLVAGSHTVAGANLVFANTQYGRTADIYGLTNQDQDNDKYVAAGTTDATFVKSVSLDLSTAKEEKPVGSAVENAGDGANVFGWKPSDISLALNGSQDVTTGEYHAGLTWTLNSTI</sequence>